<reference evidence="1 2" key="1">
    <citation type="submission" date="2014-07" db="EMBL/GenBank/DDBJ databases">
        <title>Draft Genome Sequence of Gephyronic Acid Producer, Cystobacter violaceus Strain Cb vi76.</title>
        <authorList>
            <person name="Stevens D.C."/>
            <person name="Young J."/>
            <person name="Carmichael R."/>
            <person name="Tan J."/>
            <person name="Taylor R.E."/>
        </authorList>
    </citation>
    <scope>NUCLEOTIDE SEQUENCE [LARGE SCALE GENOMIC DNA]</scope>
    <source>
        <strain evidence="1 2">Cb vi76</strain>
    </source>
</reference>
<sequence>MQADGGNTEGALSLDALLAQIASELERVHAHLAGGPLRLGPVEVVLRGGVSTDATGASFRTGGEGEVRAYFVGVEPPGLAPVTPELLGLTRSAAARRARAAGAGLVVTVVPCVSAELAGRVCWQRPEAGAPQVSGRIAIGVYSVGR</sequence>
<organism evidence="1 2">
    <name type="scientific">Archangium violaceum Cb vi76</name>
    <dbReference type="NCBI Taxonomy" id="1406225"/>
    <lineage>
        <taxon>Bacteria</taxon>
        <taxon>Pseudomonadati</taxon>
        <taxon>Myxococcota</taxon>
        <taxon>Myxococcia</taxon>
        <taxon>Myxococcales</taxon>
        <taxon>Cystobacterineae</taxon>
        <taxon>Archangiaceae</taxon>
        <taxon>Archangium</taxon>
    </lineage>
</organism>
<dbReference type="RefSeq" id="WP_043398670.1">
    <property type="nucleotide sequence ID" value="NZ_JPMI01000142.1"/>
</dbReference>
<dbReference type="AlphaFoldDB" id="A0A084SSR4"/>
<gene>
    <name evidence="1" type="ORF">Q664_22105</name>
</gene>
<comment type="caution">
    <text evidence="1">The sequence shown here is derived from an EMBL/GenBank/DDBJ whole genome shotgun (WGS) entry which is preliminary data.</text>
</comment>
<name>A0A084SSR4_9BACT</name>
<dbReference type="EMBL" id="JPMI01000142">
    <property type="protein sequence ID" value="KFA91499.1"/>
    <property type="molecule type" value="Genomic_DNA"/>
</dbReference>
<evidence type="ECO:0008006" key="3">
    <source>
        <dbReference type="Google" id="ProtNLM"/>
    </source>
</evidence>
<dbReference type="Proteomes" id="UP000028547">
    <property type="component" value="Unassembled WGS sequence"/>
</dbReference>
<proteinExistence type="predicted"/>
<evidence type="ECO:0000313" key="1">
    <source>
        <dbReference type="EMBL" id="KFA91499.1"/>
    </source>
</evidence>
<protein>
    <recommendedName>
        <fullName evidence="3">PASTA domain-containing protein</fullName>
    </recommendedName>
</protein>
<evidence type="ECO:0000313" key="2">
    <source>
        <dbReference type="Proteomes" id="UP000028547"/>
    </source>
</evidence>
<accession>A0A084SSR4</accession>